<evidence type="ECO:0000313" key="1">
    <source>
        <dbReference type="EMBL" id="BBM45930.1"/>
    </source>
</evidence>
<proteinExistence type="predicted"/>
<reference evidence="1 2" key="1">
    <citation type="submission" date="2019-07" db="EMBL/GenBank/DDBJ databases">
        <title>Complete Genome Sequence of Leptotrichia trevisanii Strain JMUB3870.</title>
        <authorList>
            <person name="Watanabe S."/>
            <person name="Cui L."/>
        </authorList>
    </citation>
    <scope>NUCLEOTIDE SEQUENCE [LARGE SCALE GENOMIC DNA]</scope>
    <source>
        <strain evidence="1 2">JMUB3870</strain>
    </source>
</reference>
<keyword evidence="2" id="KW-1185">Reference proteome</keyword>
<dbReference type="AlphaFoldDB" id="A0A510K2N6"/>
<dbReference type="EMBL" id="AP019831">
    <property type="protein sequence ID" value="BBM45930.1"/>
    <property type="molecule type" value="Genomic_DNA"/>
</dbReference>
<organism evidence="1 2">
    <name type="scientific">Leptotrichia trevisanii</name>
    <dbReference type="NCBI Taxonomy" id="109328"/>
    <lineage>
        <taxon>Bacteria</taxon>
        <taxon>Fusobacteriati</taxon>
        <taxon>Fusobacteriota</taxon>
        <taxon>Fusobacteriia</taxon>
        <taxon>Fusobacteriales</taxon>
        <taxon>Leptotrichiaceae</taxon>
        <taxon>Leptotrichia</taxon>
    </lineage>
</organism>
<gene>
    <name evidence="1" type="ORF">JMUB3870_2052</name>
</gene>
<dbReference type="RefSeq" id="WP_155283049.1">
    <property type="nucleotide sequence ID" value="NZ_AP019831.1"/>
</dbReference>
<protein>
    <submittedName>
        <fullName evidence="1">Uncharacterized protein</fullName>
    </submittedName>
</protein>
<sequence length="54" mass="6557">MVEKSIEISGFNDKKEYIENMLNIFIYKNDKFMKSFGNEIFTNEILEGNYYEKF</sequence>
<name>A0A510K2N6_9FUSO</name>
<dbReference type="Proteomes" id="UP000422644">
    <property type="component" value="Chromosome"/>
</dbReference>
<evidence type="ECO:0000313" key="2">
    <source>
        <dbReference type="Proteomes" id="UP000422644"/>
    </source>
</evidence>
<accession>A0A510K2N6</accession>